<dbReference type="PROSITE" id="PS51257">
    <property type="entry name" value="PROKAR_LIPOPROTEIN"/>
    <property type="match status" value="1"/>
</dbReference>
<dbReference type="GO" id="GO:0016020">
    <property type="term" value="C:membrane"/>
    <property type="evidence" value="ECO:0007669"/>
    <property type="project" value="UniProtKB-SubCell"/>
</dbReference>
<reference evidence="7" key="1">
    <citation type="journal article" date="2018" name="Nat. Microbiol.">
        <title>Leveraging single-cell genomics to expand the fungal tree of life.</title>
        <authorList>
            <person name="Ahrendt S.R."/>
            <person name="Quandt C.A."/>
            <person name="Ciobanu D."/>
            <person name="Clum A."/>
            <person name="Salamov A."/>
            <person name="Andreopoulos B."/>
            <person name="Cheng J.F."/>
            <person name="Woyke T."/>
            <person name="Pelin A."/>
            <person name="Henrissat B."/>
            <person name="Reynolds N.K."/>
            <person name="Benny G.L."/>
            <person name="Smith M.E."/>
            <person name="James T.Y."/>
            <person name="Grigoriev I.V."/>
        </authorList>
    </citation>
    <scope>NUCLEOTIDE SEQUENCE [LARGE SCALE GENOMIC DNA]</scope>
    <source>
        <strain evidence="7">Baker2002</strain>
    </source>
</reference>
<comment type="subcellular location">
    <subcellularLocation>
        <location evidence="1">Membrane</location>
    </subcellularLocation>
</comment>
<dbReference type="AlphaFoldDB" id="A0A4P9ZDG2"/>
<evidence type="ECO:0000256" key="3">
    <source>
        <dbReference type="ARBA" id="ARBA00022989"/>
    </source>
</evidence>
<dbReference type="Proteomes" id="UP000268321">
    <property type="component" value="Unassembled WGS sequence"/>
</dbReference>
<keyword evidence="2 5" id="KW-0812">Transmembrane</keyword>
<protein>
    <submittedName>
        <fullName evidence="6">Uncharacterized protein</fullName>
    </submittedName>
</protein>
<gene>
    <name evidence="6" type="ORF">METBISCDRAFT_22860</name>
</gene>
<dbReference type="EMBL" id="ML004449">
    <property type="protein sequence ID" value="RKP30965.1"/>
    <property type="molecule type" value="Genomic_DNA"/>
</dbReference>
<dbReference type="Gene3D" id="1.20.1250.20">
    <property type="entry name" value="MFS general substrate transporter like domains"/>
    <property type="match status" value="1"/>
</dbReference>
<evidence type="ECO:0000256" key="1">
    <source>
        <dbReference type="ARBA" id="ARBA00004370"/>
    </source>
</evidence>
<dbReference type="OrthoDB" id="8120565at2759"/>
<evidence type="ECO:0000256" key="4">
    <source>
        <dbReference type="ARBA" id="ARBA00023136"/>
    </source>
</evidence>
<keyword evidence="4 5" id="KW-0472">Membrane</keyword>
<evidence type="ECO:0000256" key="5">
    <source>
        <dbReference type="SAM" id="Phobius"/>
    </source>
</evidence>
<dbReference type="InterPro" id="IPR036259">
    <property type="entry name" value="MFS_trans_sf"/>
</dbReference>
<sequence length="136" mass="15774">MVDKDKDSLGINVFFIWGGCNFLCFLFAFVSIFETKGLVLEQVDELFEKIPYAWKPQNFVPWEQRFQKGCSNYRDEGRLLGRGYFCVDHLIVMYNDIVERCRPVGVTEVVDERKAVRFSLSSVAMCNKCSENHVPV</sequence>
<evidence type="ECO:0000313" key="6">
    <source>
        <dbReference type="EMBL" id="RKP30965.1"/>
    </source>
</evidence>
<dbReference type="InterPro" id="IPR005828">
    <property type="entry name" value="MFS_sugar_transport-like"/>
</dbReference>
<dbReference type="Pfam" id="PF00083">
    <property type="entry name" value="Sugar_tr"/>
    <property type="match status" value="1"/>
</dbReference>
<keyword evidence="3 5" id="KW-1133">Transmembrane helix</keyword>
<dbReference type="GO" id="GO:0022857">
    <property type="term" value="F:transmembrane transporter activity"/>
    <property type="evidence" value="ECO:0007669"/>
    <property type="project" value="InterPro"/>
</dbReference>
<organism evidence="6 7">
    <name type="scientific">Metschnikowia bicuspidata</name>
    <dbReference type="NCBI Taxonomy" id="27322"/>
    <lineage>
        <taxon>Eukaryota</taxon>
        <taxon>Fungi</taxon>
        <taxon>Dikarya</taxon>
        <taxon>Ascomycota</taxon>
        <taxon>Saccharomycotina</taxon>
        <taxon>Pichiomycetes</taxon>
        <taxon>Metschnikowiaceae</taxon>
        <taxon>Metschnikowia</taxon>
    </lineage>
</organism>
<evidence type="ECO:0000256" key="2">
    <source>
        <dbReference type="ARBA" id="ARBA00022692"/>
    </source>
</evidence>
<proteinExistence type="predicted"/>
<name>A0A4P9ZDG2_9ASCO</name>
<feature type="transmembrane region" description="Helical" evidence="5">
    <location>
        <begin position="12"/>
        <end position="33"/>
    </location>
</feature>
<evidence type="ECO:0000313" key="7">
    <source>
        <dbReference type="Proteomes" id="UP000268321"/>
    </source>
</evidence>
<keyword evidence="7" id="KW-1185">Reference proteome</keyword>
<accession>A0A4P9ZDG2</accession>